<evidence type="ECO:0000256" key="2">
    <source>
        <dbReference type="ARBA" id="ARBA00022670"/>
    </source>
</evidence>
<evidence type="ECO:0000256" key="1">
    <source>
        <dbReference type="ARBA" id="ARBA00011073"/>
    </source>
</evidence>
<dbReference type="Gene3D" id="3.40.50.200">
    <property type="entry name" value="Peptidase S8/S53 domain"/>
    <property type="match status" value="2"/>
</dbReference>
<dbReference type="InterPro" id="IPR050131">
    <property type="entry name" value="Peptidase_S8_subtilisin-like"/>
</dbReference>
<organism evidence="9 10">
    <name type="scientific">Zhihengliuella alba</name>
    <dbReference type="NCBI Taxonomy" id="547018"/>
    <lineage>
        <taxon>Bacteria</taxon>
        <taxon>Bacillati</taxon>
        <taxon>Actinomycetota</taxon>
        <taxon>Actinomycetes</taxon>
        <taxon>Micrococcales</taxon>
        <taxon>Micrococcaceae</taxon>
        <taxon>Zhihengliuella</taxon>
    </lineage>
</organism>
<gene>
    <name evidence="9" type="ORF">GCM10022377_26190</name>
</gene>
<keyword evidence="2 5" id="KW-0645">Protease</keyword>
<dbReference type="PRINTS" id="PR00723">
    <property type="entry name" value="SUBTILISIN"/>
</dbReference>
<dbReference type="CDD" id="cd07474">
    <property type="entry name" value="Peptidases_S8_subtilisin_Vpr-like"/>
    <property type="match status" value="1"/>
</dbReference>
<dbReference type="InterPro" id="IPR006311">
    <property type="entry name" value="TAT_signal"/>
</dbReference>
<evidence type="ECO:0000256" key="4">
    <source>
        <dbReference type="ARBA" id="ARBA00022825"/>
    </source>
</evidence>
<dbReference type="InterPro" id="IPR022398">
    <property type="entry name" value="Peptidase_S8_His-AS"/>
</dbReference>
<dbReference type="PANTHER" id="PTHR43806:SF11">
    <property type="entry name" value="CEREVISIN-RELATED"/>
    <property type="match status" value="1"/>
</dbReference>
<reference evidence="10" key="1">
    <citation type="journal article" date="2019" name="Int. J. Syst. Evol. Microbiol.">
        <title>The Global Catalogue of Microorganisms (GCM) 10K type strain sequencing project: providing services to taxonomists for standard genome sequencing and annotation.</title>
        <authorList>
            <consortium name="The Broad Institute Genomics Platform"/>
            <consortium name="The Broad Institute Genome Sequencing Center for Infectious Disease"/>
            <person name="Wu L."/>
            <person name="Ma J."/>
        </authorList>
    </citation>
    <scope>NUCLEOTIDE SEQUENCE [LARGE SCALE GENOMIC DNA]</scope>
    <source>
        <strain evidence="10">JCM 16961</strain>
    </source>
</reference>
<dbReference type="InterPro" id="IPR036852">
    <property type="entry name" value="Peptidase_S8/S53_dom_sf"/>
</dbReference>
<keyword evidence="7" id="KW-0732">Signal</keyword>
<dbReference type="SUPFAM" id="SSF52743">
    <property type="entry name" value="Subtilisin-like"/>
    <property type="match status" value="1"/>
</dbReference>
<dbReference type="PROSITE" id="PS00137">
    <property type="entry name" value="SUBTILASE_HIS"/>
    <property type="match status" value="1"/>
</dbReference>
<name>A0ABP7DZD9_9MICC</name>
<dbReference type="PROSITE" id="PS51892">
    <property type="entry name" value="SUBTILASE"/>
    <property type="match status" value="1"/>
</dbReference>
<dbReference type="PROSITE" id="PS51318">
    <property type="entry name" value="TAT"/>
    <property type="match status" value="1"/>
</dbReference>
<evidence type="ECO:0000256" key="7">
    <source>
        <dbReference type="SAM" id="SignalP"/>
    </source>
</evidence>
<accession>A0ABP7DZD9</accession>
<feature type="chain" id="PRO_5045477576" evidence="7">
    <location>
        <begin position="37"/>
        <end position="1094"/>
    </location>
</feature>
<dbReference type="Pfam" id="PF00082">
    <property type="entry name" value="Peptidase_S8"/>
    <property type="match status" value="1"/>
</dbReference>
<keyword evidence="3 5" id="KW-0378">Hydrolase</keyword>
<sequence length="1094" mass="112088">MSHSHRSRRAARGLSRAVAASAGLALAVTMASPAQATPSDPPAEAIAGTSLKGHDAKLSPSLARAEGQVSVFVQFAGQGAYEQTQPDAVLKRKGKPVDKSAKVKEIRKNIKAQGKAAAKAAKAEVVYTTTNTLPGVALRGDADQLRALAERDDVVKVSAITPKTPSNSGAVVDTRTLNAWQDLGATGEDTTIAVLDTGVDYTHAGFGGPGTREAYEQAQASTELPGPDSGLLDPEKFIGGWDLTGDDYNANPSADSYQPIPHPDPNPLDCATAGHGSHVAGSAAGYGVNADGTTFRGDYSSLTAAQVAEMKVGPGTAPAAQVVGIRVFGCEGSSAVVGQALDYVLDPNGDGDFSDRADVVNMSLGSDHSPVDDPENDIVDALTQVGILSVVASGNASDVTDVGGSPGNAASALTVANSVGSTVTLDGAEVLAPADVAGRAAGQYSVNFDYQSATEEQLTGEVVMAPAENAFGCDPWPAGTDLGGKWVWIQWEEDGAFPCGSAQRFNNVEAAGGAGVILDSPRLVFDAGIAGNSTIPGMQLNQTYSEQLRPAAEAGTLQIRLDAEWIGSTKADSGALDTLNASSSRGVHGSAGTVKPDVAAPGTSIGSVGVATGSGQAVMTGTSMATPHVAGLAALLYGAGDYTPYQVKSMLMNTATADIETAEGEVYGPNRVGAGRVVADAALQTPALAFATDAPERTSLVFGVIELGTEAYTATKSVTVQNLSDTERTYAASYTAATEIPGAAYSLSADSVTVPAGGTATLDVTLTVDPAQFAKTMDPTMEATQQGLARQWLADATGRVELRADSVPTLRVPVQAAPKPVAAMEAAKKSKVRDGEASIQLSGRGIDQGEGAENITSLVSPFELGASSGDQQDSETPGANAMDLAFVGANSDASTVGAADGVLSIGVATHDQWAHLAGGLEINAEFDVDLDGTVDFYTITTRYDDIDLDVAATFDAETGENVDVWPVNLAQGDTDTNLFDSSVAALPVSLASLGVTGDQQINYRVATFSEYYTDDDGRSVPVDATDWIGYNPVSPEVSFGGLLFADLPQSTLEASVATSPAGKNGKGKPKPDSEALLLHHHNALDARAEVVEFK</sequence>
<evidence type="ECO:0000256" key="5">
    <source>
        <dbReference type="PROSITE-ProRule" id="PRU01240"/>
    </source>
</evidence>
<dbReference type="EMBL" id="BAABCJ010000007">
    <property type="protein sequence ID" value="GAA3711519.1"/>
    <property type="molecule type" value="Genomic_DNA"/>
</dbReference>
<evidence type="ECO:0000313" key="10">
    <source>
        <dbReference type="Proteomes" id="UP001501536"/>
    </source>
</evidence>
<feature type="active site" description="Charge relay system" evidence="5">
    <location>
        <position position="275"/>
    </location>
</feature>
<feature type="active site" description="Charge relay system" evidence="5">
    <location>
        <position position="623"/>
    </location>
</feature>
<comment type="similarity">
    <text evidence="1 5 6">Belongs to the peptidase S8 family.</text>
</comment>
<dbReference type="InterPro" id="IPR023827">
    <property type="entry name" value="Peptidase_S8_Asp-AS"/>
</dbReference>
<dbReference type="PANTHER" id="PTHR43806">
    <property type="entry name" value="PEPTIDASE S8"/>
    <property type="match status" value="1"/>
</dbReference>
<dbReference type="InterPro" id="IPR000209">
    <property type="entry name" value="Peptidase_S8/S53_dom"/>
</dbReference>
<feature type="active site" description="Charge relay system" evidence="5">
    <location>
        <position position="196"/>
    </location>
</feature>
<protein>
    <submittedName>
        <fullName evidence="9">S8 family serine peptidase</fullName>
    </submittedName>
</protein>
<comment type="caution">
    <text evidence="9">The sequence shown here is derived from an EMBL/GenBank/DDBJ whole genome shotgun (WGS) entry which is preliminary data.</text>
</comment>
<keyword evidence="10" id="KW-1185">Reference proteome</keyword>
<dbReference type="RefSeq" id="WP_344885550.1">
    <property type="nucleotide sequence ID" value="NZ_BAABCJ010000007.1"/>
</dbReference>
<feature type="signal peptide" evidence="7">
    <location>
        <begin position="1"/>
        <end position="36"/>
    </location>
</feature>
<dbReference type="InterPro" id="IPR034213">
    <property type="entry name" value="S8_Vpr-like"/>
</dbReference>
<dbReference type="PROSITE" id="PS00138">
    <property type="entry name" value="SUBTILASE_SER"/>
    <property type="match status" value="1"/>
</dbReference>
<evidence type="ECO:0000256" key="3">
    <source>
        <dbReference type="ARBA" id="ARBA00022801"/>
    </source>
</evidence>
<dbReference type="PROSITE" id="PS00136">
    <property type="entry name" value="SUBTILASE_ASP"/>
    <property type="match status" value="1"/>
</dbReference>
<evidence type="ECO:0000313" key="9">
    <source>
        <dbReference type="EMBL" id="GAA3711519.1"/>
    </source>
</evidence>
<keyword evidence="4 5" id="KW-0720">Serine protease</keyword>
<dbReference type="Proteomes" id="UP001501536">
    <property type="component" value="Unassembled WGS sequence"/>
</dbReference>
<proteinExistence type="inferred from homology"/>
<feature type="domain" description="Peptidase S8/S53" evidence="8">
    <location>
        <begin position="187"/>
        <end position="661"/>
    </location>
</feature>
<dbReference type="InterPro" id="IPR023828">
    <property type="entry name" value="Peptidase_S8_Ser-AS"/>
</dbReference>
<dbReference type="InterPro" id="IPR015500">
    <property type="entry name" value="Peptidase_S8_subtilisin-rel"/>
</dbReference>
<evidence type="ECO:0000259" key="8">
    <source>
        <dbReference type="Pfam" id="PF00082"/>
    </source>
</evidence>
<evidence type="ECO:0000256" key="6">
    <source>
        <dbReference type="RuleBase" id="RU003355"/>
    </source>
</evidence>